<dbReference type="PROSITE" id="PS50041">
    <property type="entry name" value="C_TYPE_LECTIN_2"/>
    <property type="match status" value="2"/>
</dbReference>
<keyword evidence="6" id="KW-0472">Membrane</keyword>
<name>A0AA88YKY7_PINIB</name>
<reference evidence="10" key="1">
    <citation type="submission" date="2019-08" db="EMBL/GenBank/DDBJ databases">
        <title>The improved chromosome-level genome for the pearl oyster Pinctada fucata martensii using PacBio sequencing and Hi-C.</title>
        <authorList>
            <person name="Zheng Z."/>
        </authorList>
    </citation>
    <scope>NUCLEOTIDE SEQUENCE</scope>
    <source>
        <strain evidence="10">ZZ-2019</strain>
        <tissue evidence="10">Adductor muscle</tissue>
    </source>
</reference>
<evidence type="ECO:0000259" key="9">
    <source>
        <dbReference type="PROSITE" id="PS50923"/>
    </source>
</evidence>
<dbReference type="InterPro" id="IPR001304">
    <property type="entry name" value="C-type_lectin-like"/>
</dbReference>
<dbReference type="PANTHER" id="PTHR22991:SF40">
    <property type="entry name" value="PROTEIN CBG13490"/>
    <property type="match status" value="1"/>
</dbReference>
<dbReference type="CDD" id="cd00037">
    <property type="entry name" value="CLECT"/>
    <property type="match status" value="2"/>
</dbReference>
<dbReference type="InterPro" id="IPR000436">
    <property type="entry name" value="Sushi_SCR_CCP_dom"/>
</dbReference>
<proteinExistence type="predicted"/>
<dbReference type="InterPro" id="IPR035976">
    <property type="entry name" value="Sushi/SCR/CCP_sf"/>
</dbReference>
<dbReference type="SMART" id="SM00032">
    <property type="entry name" value="CCP"/>
    <property type="match status" value="1"/>
</dbReference>
<evidence type="ECO:0000256" key="2">
    <source>
        <dbReference type="ARBA" id="ARBA00022729"/>
    </source>
</evidence>
<keyword evidence="2" id="KW-0732">Signal</keyword>
<dbReference type="Pfam" id="PF00059">
    <property type="entry name" value="Lectin_C"/>
    <property type="match status" value="2"/>
</dbReference>
<keyword evidence="5" id="KW-0768">Sushi</keyword>
<dbReference type="SUPFAM" id="SSF57440">
    <property type="entry name" value="Kringle-like"/>
    <property type="match status" value="1"/>
</dbReference>
<dbReference type="AlphaFoldDB" id="A0AA88YKY7"/>
<dbReference type="InterPro" id="IPR038178">
    <property type="entry name" value="Kringle_sf"/>
</dbReference>
<evidence type="ECO:0000313" key="10">
    <source>
        <dbReference type="EMBL" id="KAK3101660.1"/>
    </source>
</evidence>
<dbReference type="Gene3D" id="2.40.20.10">
    <property type="entry name" value="Plasminogen Kringle 4"/>
    <property type="match status" value="1"/>
</dbReference>
<dbReference type="InterPro" id="IPR016186">
    <property type="entry name" value="C-type_lectin-like/link_sf"/>
</dbReference>
<evidence type="ECO:0000259" key="7">
    <source>
        <dbReference type="PROSITE" id="PS50041"/>
    </source>
</evidence>
<keyword evidence="6" id="KW-1133">Transmembrane helix</keyword>
<feature type="domain" description="Sushi" evidence="9">
    <location>
        <begin position="306"/>
        <end position="364"/>
    </location>
</feature>
<evidence type="ECO:0000256" key="1">
    <source>
        <dbReference type="ARBA" id="ARBA00022572"/>
    </source>
</evidence>
<evidence type="ECO:0000259" key="8">
    <source>
        <dbReference type="PROSITE" id="PS50070"/>
    </source>
</evidence>
<feature type="domain" description="Kringle" evidence="8">
    <location>
        <begin position="365"/>
        <end position="431"/>
    </location>
</feature>
<dbReference type="Pfam" id="PF00051">
    <property type="entry name" value="Kringle"/>
    <property type="match status" value="1"/>
</dbReference>
<feature type="transmembrane region" description="Helical" evidence="6">
    <location>
        <begin position="463"/>
        <end position="489"/>
    </location>
</feature>
<dbReference type="CDD" id="cd00033">
    <property type="entry name" value="CCP"/>
    <property type="match status" value="1"/>
</dbReference>
<dbReference type="PANTHER" id="PTHR22991">
    <property type="entry name" value="PROTEIN CBG13490"/>
    <property type="match status" value="1"/>
</dbReference>
<dbReference type="SUPFAM" id="SSF56436">
    <property type="entry name" value="C-type lectin-like"/>
    <property type="match status" value="2"/>
</dbReference>
<keyword evidence="1 4" id="KW-0420">Kringle</keyword>
<dbReference type="InterPro" id="IPR016187">
    <property type="entry name" value="CTDL_fold"/>
</dbReference>
<keyword evidence="6" id="KW-0812">Transmembrane</keyword>
<dbReference type="InterPro" id="IPR050976">
    <property type="entry name" value="Snaclec"/>
</dbReference>
<gene>
    <name evidence="10" type="ORF">FSP39_005302</name>
</gene>
<evidence type="ECO:0000256" key="5">
    <source>
        <dbReference type="PROSITE-ProRule" id="PRU00302"/>
    </source>
</evidence>
<feature type="domain" description="C-type lectin" evidence="7">
    <location>
        <begin position="195"/>
        <end position="301"/>
    </location>
</feature>
<feature type="domain" description="C-type lectin" evidence="7">
    <location>
        <begin position="57"/>
        <end position="112"/>
    </location>
</feature>
<protein>
    <submittedName>
        <fullName evidence="10">Uncharacterized protein</fullName>
    </submittedName>
</protein>
<dbReference type="SMART" id="SM00130">
    <property type="entry name" value="KR"/>
    <property type="match status" value="1"/>
</dbReference>
<dbReference type="Gene3D" id="3.10.100.10">
    <property type="entry name" value="Mannose-Binding Protein A, subunit A"/>
    <property type="match status" value="2"/>
</dbReference>
<dbReference type="SMART" id="SM00034">
    <property type="entry name" value="CLECT"/>
    <property type="match status" value="2"/>
</dbReference>
<dbReference type="Gene3D" id="2.10.70.10">
    <property type="entry name" value="Complement Module, domain 1"/>
    <property type="match status" value="1"/>
</dbReference>
<keyword evidence="11" id="KW-1185">Reference proteome</keyword>
<sequence>MSTGNVSKPTSADCLGINIKDGLWEWSTCNTALPGYVCKRPKTYFTGKPRKSCHLELHGMCYTVHSKKKSFEEAQAACKEPDIGGTLATITDAEQKNQISSRLKSNVQYYWILDGTDCKAIQKPRSAFGKNYISSRNCTEKHGFICSRVLPLSSLKQLRRPQNLQATAAPTISSTSDLPSNKTSNKSCGEGWIIYGKKCLKKLFHPWSWTTGRSHCFTIFADLASIHSKEENTFIVKTFPVNNFLWIGLRGSGSSWTDGSSVNFTSLSMTPTSNTTGCVAVTGDGTWTQRPCTKWYPVLCMRRIKESCGNVPAVDNAVVDNGTDTVGSIRTYSCNVGTTAGSGSRIIRCQSNFTWTIPMFKCYRQPYFGGYNITESGKPCQRWDARTPNKHGYKSWPNAIDNYCRMYEHSEPWCYTISKDSRWENCNVPLCPTNTDKITAAARLQGTPTGQGIQQQRRSVPSAIIFLIVGMVITLVCLTFLVIAVIILWRRKTVGRKYSDGIKFENAMYVRHTDETSSQQESSGSCKYLSSNIPSSPAYGVFISQLIRYARASNKFSDFILRARSLSDKLLSQGYVCDPLTSSLRKYYGRYGELLIHYDVPLSRMVDDILS</sequence>
<comment type="caution">
    <text evidence="10">The sequence shown here is derived from an EMBL/GenBank/DDBJ whole genome shotgun (WGS) entry which is preliminary data.</text>
</comment>
<evidence type="ECO:0000313" key="11">
    <source>
        <dbReference type="Proteomes" id="UP001186944"/>
    </source>
</evidence>
<dbReference type="EMBL" id="VSWD01000005">
    <property type="protein sequence ID" value="KAK3101660.1"/>
    <property type="molecule type" value="Genomic_DNA"/>
</dbReference>
<accession>A0AA88YKY7</accession>
<dbReference type="PROSITE" id="PS50923">
    <property type="entry name" value="SUSHI"/>
    <property type="match status" value="1"/>
</dbReference>
<comment type="caution">
    <text evidence="4">Lacks conserved residue(s) required for the propagation of feature annotation.</text>
</comment>
<dbReference type="SUPFAM" id="SSF57535">
    <property type="entry name" value="Complement control module/SCR domain"/>
    <property type="match status" value="1"/>
</dbReference>
<keyword evidence="3" id="KW-1015">Disulfide bond</keyword>
<dbReference type="Proteomes" id="UP001186944">
    <property type="component" value="Unassembled WGS sequence"/>
</dbReference>
<dbReference type="InterPro" id="IPR013806">
    <property type="entry name" value="Kringle-like"/>
</dbReference>
<dbReference type="Pfam" id="PF00084">
    <property type="entry name" value="Sushi"/>
    <property type="match status" value="1"/>
</dbReference>
<dbReference type="InterPro" id="IPR000001">
    <property type="entry name" value="Kringle"/>
</dbReference>
<evidence type="ECO:0000256" key="4">
    <source>
        <dbReference type="PROSITE-ProRule" id="PRU00121"/>
    </source>
</evidence>
<dbReference type="PROSITE" id="PS50070">
    <property type="entry name" value="KRINGLE_2"/>
    <property type="match status" value="1"/>
</dbReference>
<organism evidence="10 11">
    <name type="scientific">Pinctada imbricata</name>
    <name type="common">Atlantic pearl-oyster</name>
    <name type="synonym">Pinctada martensii</name>
    <dbReference type="NCBI Taxonomy" id="66713"/>
    <lineage>
        <taxon>Eukaryota</taxon>
        <taxon>Metazoa</taxon>
        <taxon>Spiralia</taxon>
        <taxon>Lophotrochozoa</taxon>
        <taxon>Mollusca</taxon>
        <taxon>Bivalvia</taxon>
        <taxon>Autobranchia</taxon>
        <taxon>Pteriomorphia</taxon>
        <taxon>Pterioida</taxon>
        <taxon>Pterioidea</taxon>
        <taxon>Pteriidae</taxon>
        <taxon>Pinctada</taxon>
    </lineage>
</organism>
<evidence type="ECO:0000256" key="6">
    <source>
        <dbReference type="SAM" id="Phobius"/>
    </source>
</evidence>
<evidence type="ECO:0000256" key="3">
    <source>
        <dbReference type="ARBA" id="ARBA00023157"/>
    </source>
</evidence>